<comment type="caution">
    <text evidence="3">The sequence shown here is derived from an EMBL/GenBank/DDBJ whole genome shotgun (WGS) entry which is preliminary data.</text>
</comment>
<keyword evidence="2" id="KW-0732">Signal</keyword>
<feature type="signal peptide" evidence="2">
    <location>
        <begin position="1"/>
        <end position="25"/>
    </location>
</feature>
<evidence type="ECO:0000256" key="2">
    <source>
        <dbReference type="SAM" id="SignalP"/>
    </source>
</evidence>
<evidence type="ECO:0000313" key="4">
    <source>
        <dbReference type="Proteomes" id="UP001501637"/>
    </source>
</evidence>
<proteinExistence type="predicted"/>
<gene>
    <name evidence="3" type="ORF">GCM10010449_05360</name>
</gene>
<feature type="region of interest" description="Disordered" evidence="1">
    <location>
        <begin position="132"/>
        <end position="151"/>
    </location>
</feature>
<dbReference type="EMBL" id="BAAAUG010000013">
    <property type="protein sequence ID" value="GAA3084516.1"/>
    <property type="molecule type" value="Genomic_DNA"/>
</dbReference>
<accession>A0ABP6MBY6</accession>
<protein>
    <recommendedName>
        <fullName evidence="5">Secreted protein</fullName>
    </recommendedName>
</protein>
<dbReference type="RefSeq" id="WP_344518678.1">
    <property type="nucleotide sequence ID" value="NZ_BAAAUG010000013.1"/>
</dbReference>
<dbReference type="Proteomes" id="UP001501637">
    <property type="component" value="Unassembled WGS sequence"/>
</dbReference>
<feature type="chain" id="PRO_5045870201" description="Secreted protein" evidence="2">
    <location>
        <begin position="26"/>
        <end position="151"/>
    </location>
</feature>
<sequence>MPAIARTAVLLTAIATLTLPAAAHAAPTAPETGETVAQPLQIALKALTVKDEDRTGYERTAFKHWVDSDKDSCSTRNEVLLAEALTAPEQGPKCKLTGGRWYSEYDDQYIDGPSGLDIDHRVPFAEAWDSAKEWTPAERQDSPTIWVTSGR</sequence>
<name>A0ABP6MBY6_9ACTN</name>
<evidence type="ECO:0008006" key="5">
    <source>
        <dbReference type="Google" id="ProtNLM"/>
    </source>
</evidence>
<evidence type="ECO:0000313" key="3">
    <source>
        <dbReference type="EMBL" id="GAA3084516.1"/>
    </source>
</evidence>
<evidence type="ECO:0000256" key="1">
    <source>
        <dbReference type="SAM" id="MobiDB-lite"/>
    </source>
</evidence>
<keyword evidence="4" id="KW-1185">Reference proteome</keyword>
<reference evidence="4" key="1">
    <citation type="journal article" date="2019" name="Int. J. Syst. Evol. Microbiol.">
        <title>The Global Catalogue of Microorganisms (GCM) 10K type strain sequencing project: providing services to taxonomists for standard genome sequencing and annotation.</title>
        <authorList>
            <consortium name="The Broad Institute Genomics Platform"/>
            <consortium name="The Broad Institute Genome Sequencing Center for Infectious Disease"/>
            <person name="Wu L."/>
            <person name="Ma J."/>
        </authorList>
    </citation>
    <scope>NUCLEOTIDE SEQUENCE [LARGE SCALE GENOMIC DNA]</scope>
    <source>
        <strain evidence="4">JCM 9092</strain>
    </source>
</reference>
<organism evidence="3 4">
    <name type="scientific">Streptomyces rectiviolaceus</name>
    <dbReference type="NCBI Taxonomy" id="332591"/>
    <lineage>
        <taxon>Bacteria</taxon>
        <taxon>Bacillati</taxon>
        <taxon>Actinomycetota</taxon>
        <taxon>Actinomycetes</taxon>
        <taxon>Kitasatosporales</taxon>
        <taxon>Streptomycetaceae</taxon>
        <taxon>Streptomyces</taxon>
    </lineage>
</organism>
<feature type="compositionally biased region" description="Polar residues" evidence="1">
    <location>
        <begin position="142"/>
        <end position="151"/>
    </location>
</feature>
<feature type="compositionally biased region" description="Basic and acidic residues" evidence="1">
    <location>
        <begin position="132"/>
        <end position="141"/>
    </location>
</feature>